<feature type="transmembrane region" description="Helical" evidence="6">
    <location>
        <begin position="30"/>
        <end position="48"/>
    </location>
</feature>
<feature type="region of interest" description="Disordered" evidence="5">
    <location>
        <begin position="499"/>
        <end position="529"/>
    </location>
</feature>
<evidence type="ECO:0000313" key="8">
    <source>
        <dbReference type="EMBL" id="SEH17541.1"/>
    </source>
</evidence>
<evidence type="ECO:0000256" key="5">
    <source>
        <dbReference type="SAM" id="MobiDB-lite"/>
    </source>
</evidence>
<dbReference type="GO" id="GO:0012505">
    <property type="term" value="C:endomembrane system"/>
    <property type="evidence" value="ECO:0007669"/>
    <property type="project" value="UniProtKB-SubCell"/>
</dbReference>
<evidence type="ECO:0000256" key="6">
    <source>
        <dbReference type="SAM" id="Phobius"/>
    </source>
</evidence>
<feature type="transmembrane region" description="Helical" evidence="6">
    <location>
        <begin position="128"/>
        <end position="148"/>
    </location>
</feature>
<organism evidence="8 9">
    <name type="scientific">Natronorubrum sediminis</name>
    <dbReference type="NCBI Taxonomy" id="640943"/>
    <lineage>
        <taxon>Archaea</taxon>
        <taxon>Methanobacteriati</taxon>
        <taxon>Methanobacteriota</taxon>
        <taxon>Stenosarchaea group</taxon>
        <taxon>Halobacteria</taxon>
        <taxon>Halobacteriales</taxon>
        <taxon>Natrialbaceae</taxon>
        <taxon>Natronorubrum</taxon>
    </lineage>
</organism>
<dbReference type="OrthoDB" id="327281at2157"/>
<dbReference type="AlphaFoldDB" id="A0A1H6G374"/>
<protein>
    <submittedName>
        <fullName evidence="8">Vitamin K-dependent gamma-carboxylase</fullName>
    </submittedName>
</protein>
<keyword evidence="2 6" id="KW-0812">Transmembrane</keyword>
<comment type="subcellular location">
    <subcellularLocation>
        <location evidence="1">Endomembrane system</location>
        <topology evidence="1">Multi-pass membrane protein</topology>
    </subcellularLocation>
</comment>
<feature type="transmembrane region" description="Helical" evidence="6">
    <location>
        <begin position="255"/>
        <end position="288"/>
    </location>
</feature>
<evidence type="ECO:0000256" key="4">
    <source>
        <dbReference type="ARBA" id="ARBA00023136"/>
    </source>
</evidence>
<feature type="transmembrane region" description="Helical" evidence="6">
    <location>
        <begin position="226"/>
        <end position="249"/>
    </location>
</feature>
<keyword evidence="4 6" id="KW-0472">Membrane</keyword>
<dbReference type="InterPro" id="IPR052964">
    <property type="entry name" value="Sporulation_signal_mat"/>
</dbReference>
<feature type="transmembrane region" description="Helical" evidence="6">
    <location>
        <begin position="88"/>
        <end position="107"/>
    </location>
</feature>
<feature type="compositionally biased region" description="Basic and acidic residues" evidence="5">
    <location>
        <begin position="501"/>
        <end position="529"/>
    </location>
</feature>
<dbReference type="Pfam" id="PF05090">
    <property type="entry name" value="HTTM"/>
    <property type="match status" value="1"/>
</dbReference>
<keyword evidence="9" id="KW-1185">Reference proteome</keyword>
<feature type="domain" description="HTTM-like" evidence="7">
    <location>
        <begin position="23"/>
        <end position="292"/>
    </location>
</feature>
<accession>A0A1H6G374</accession>
<gene>
    <name evidence="8" type="ORF">SAMN04487967_3241</name>
</gene>
<evidence type="ECO:0000256" key="2">
    <source>
        <dbReference type="ARBA" id="ARBA00022692"/>
    </source>
</evidence>
<evidence type="ECO:0000256" key="3">
    <source>
        <dbReference type="ARBA" id="ARBA00022989"/>
    </source>
</evidence>
<dbReference type="Proteomes" id="UP000199112">
    <property type="component" value="Unassembled WGS sequence"/>
</dbReference>
<keyword evidence="3 6" id="KW-1133">Transmembrane helix</keyword>
<reference evidence="9" key="1">
    <citation type="submission" date="2016-10" db="EMBL/GenBank/DDBJ databases">
        <authorList>
            <person name="Varghese N."/>
            <person name="Submissions S."/>
        </authorList>
    </citation>
    <scope>NUCLEOTIDE SEQUENCE [LARGE SCALE GENOMIC DNA]</scope>
    <source>
        <strain evidence="9">CGMCC 1.8981</strain>
    </source>
</reference>
<dbReference type="PANTHER" id="PTHR39535:SF2">
    <property type="entry name" value="HTTM DOMAIN-CONTAINING PROTEIN"/>
    <property type="match status" value="1"/>
</dbReference>
<dbReference type="SMART" id="SM00752">
    <property type="entry name" value="HTTM"/>
    <property type="match status" value="1"/>
</dbReference>
<feature type="transmembrane region" description="Helical" evidence="6">
    <location>
        <begin position="168"/>
        <end position="187"/>
    </location>
</feature>
<dbReference type="PANTHER" id="PTHR39535">
    <property type="entry name" value="SPORULATION-DELAYING PROTEIN SDPB"/>
    <property type="match status" value="1"/>
</dbReference>
<dbReference type="EMBL" id="FNWL01000004">
    <property type="protein sequence ID" value="SEH17541.1"/>
    <property type="molecule type" value="Genomic_DNA"/>
</dbReference>
<dbReference type="RefSeq" id="WP_090508000.1">
    <property type="nucleotide sequence ID" value="NZ_FNWL01000004.1"/>
</dbReference>
<sequence>MERPVRSQLETGAHRVRRNLADSVRIDTRTLVVFRVFVGLLIIADVFLRSRNLSFYYTEDGVVPQSIAMELSADNAFSFYHLTTDPTVIAALMGLQVLIAIQLIVGYKTRLAMVLSFLFVVSLDHHNPLVLSYADTLFRLLLFWAIFLPLGERWSVDAVHADRGPRESVAGIASALILSQMVYMYFLNWYHKSQSDLWTGGEATPLVMGLDDMTFLLTPYIRQFPALLELGTHLWYYMLMFSWLLIVLVGRKRMFLVALFVGGHVSFILTVRIGAFPYVAIAGLLLFLQAQFWTDLKRVADLLDVDRSRLTRTRRTLASHAASVPNPCLSSPSLDRFRGNVHSVFLGIVVGSLVLLSILSYVPVVSVIDGNSPPEQQVDDIASSFGVDQPEWSVFAPEPRTTDRYYVFPAVTEDGEYIDAYNERELTYERPSDELQTQYDTYRERFYMNSVRSSGLNDNEVPTALAEHLCSTWEDDHGEELTHINMYVVSEDITYETIDDHDERDRNTTHLYEHGCGDNEPKEIQPPEL</sequence>
<evidence type="ECO:0000256" key="1">
    <source>
        <dbReference type="ARBA" id="ARBA00004127"/>
    </source>
</evidence>
<name>A0A1H6G374_9EURY</name>
<feature type="transmembrane region" description="Helical" evidence="6">
    <location>
        <begin position="344"/>
        <end position="364"/>
    </location>
</feature>
<evidence type="ECO:0000313" key="9">
    <source>
        <dbReference type="Proteomes" id="UP000199112"/>
    </source>
</evidence>
<dbReference type="InterPro" id="IPR011020">
    <property type="entry name" value="HTTM-like"/>
</dbReference>
<dbReference type="InterPro" id="IPR053934">
    <property type="entry name" value="HTTM_dom"/>
</dbReference>
<proteinExistence type="predicted"/>
<evidence type="ECO:0000259" key="7">
    <source>
        <dbReference type="SMART" id="SM00752"/>
    </source>
</evidence>